<dbReference type="InterPro" id="IPR016071">
    <property type="entry name" value="Staphylococal_nuclease_OB-fold"/>
</dbReference>
<keyword evidence="1" id="KW-0540">Nuclease</keyword>
<dbReference type="GO" id="GO:0016787">
    <property type="term" value="F:hydrolase activity"/>
    <property type="evidence" value="ECO:0007669"/>
    <property type="project" value="UniProtKB-KW"/>
</dbReference>
<dbReference type="EMBL" id="JALLPJ020001033">
    <property type="protein sequence ID" value="KAL3777638.1"/>
    <property type="molecule type" value="Genomic_DNA"/>
</dbReference>
<dbReference type="Proteomes" id="UP001530400">
    <property type="component" value="Unassembled WGS sequence"/>
</dbReference>
<name>A0ABD3NQQ6_9STRA</name>
<accession>A0ABD3NQQ6</accession>
<evidence type="ECO:0000259" key="4">
    <source>
        <dbReference type="PROSITE" id="PS50830"/>
    </source>
</evidence>
<dbReference type="InterPro" id="IPR035437">
    <property type="entry name" value="SNase_OB-fold_sf"/>
</dbReference>
<dbReference type="SUPFAM" id="SSF50199">
    <property type="entry name" value="Staphylococcal nuclease"/>
    <property type="match status" value="1"/>
</dbReference>
<gene>
    <name evidence="5" type="ORF">ACHAWO_012527</name>
</gene>
<dbReference type="SMART" id="SM00318">
    <property type="entry name" value="SNc"/>
    <property type="match status" value="1"/>
</dbReference>
<dbReference type="Gene3D" id="2.40.50.90">
    <property type="match status" value="1"/>
</dbReference>
<dbReference type="PANTHER" id="PTHR12302:SF3">
    <property type="entry name" value="SERINE_THREONINE-PROTEIN KINASE 31"/>
    <property type="match status" value="1"/>
</dbReference>
<keyword evidence="6" id="KW-1185">Reference proteome</keyword>
<evidence type="ECO:0000256" key="2">
    <source>
        <dbReference type="ARBA" id="ARBA00022759"/>
    </source>
</evidence>
<feature type="domain" description="TNase-like" evidence="4">
    <location>
        <begin position="75"/>
        <end position="209"/>
    </location>
</feature>
<dbReference type="AlphaFoldDB" id="A0ABD3NQQ6"/>
<sequence>MGSCLSAVDDVVNDFIDQQSRYYQESKNAKSYAAKKNDNNTDTSSSHLSVVLKSDLSPIYPSLPKSAKKYHCRNVYDGDTLTLDDDSRVRLIGVDTPELKEKQPFAIEAKEYTKKYCHGRDIWLSFDSGDSTTNKDHYGRLLGFIWVDLEGDARKSKNCTQWLCVNEGLVAAGLANVYSPSGSKKVNNYDKLLGLQTLAREHKCGQWKSYKEQKVIVTPSGGAFHKCEDTNNVASDCKHLSRSKNLKLVDSSECYDKGMHPCRHCMS</sequence>
<keyword evidence="3" id="KW-0378">Hydrolase</keyword>
<organism evidence="5 6">
    <name type="scientific">Cyclotella atomus</name>
    <dbReference type="NCBI Taxonomy" id="382360"/>
    <lineage>
        <taxon>Eukaryota</taxon>
        <taxon>Sar</taxon>
        <taxon>Stramenopiles</taxon>
        <taxon>Ochrophyta</taxon>
        <taxon>Bacillariophyta</taxon>
        <taxon>Coscinodiscophyceae</taxon>
        <taxon>Thalassiosirophycidae</taxon>
        <taxon>Stephanodiscales</taxon>
        <taxon>Stephanodiscaceae</taxon>
        <taxon>Cyclotella</taxon>
    </lineage>
</organism>
<dbReference type="PANTHER" id="PTHR12302">
    <property type="entry name" value="EBNA2 BINDING PROTEIN P100"/>
    <property type="match status" value="1"/>
</dbReference>
<evidence type="ECO:0000256" key="1">
    <source>
        <dbReference type="ARBA" id="ARBA00022722"/>
    </source>
</evidence>
<evidence type="ECO:0000313" key="5">
    <source>
        <dbReference type="EMBL" id="KAL3777638.1"/>
    </source>
</evidence>
<reference evidence="5 6" key="1">
    <citation type="submission" date="2024-10" db="EMBL/GenBank/DDBJ databases">
        <title>Updated reference genomes for cyclostephanoid diatoms.</title>
        <authorList>
            <person name="Roberts W.R."/>
            <person name="Alverson A.J."/>
        </authorList>
    </citation>
    <scope>NUCLEOTIDE SEQUENCE [LARGE SCALE GENOMIC DNA]</scope>
    <source>
        <strain evidence="5 6">AJA010-31</strain>
    </source>
</reference>
<comment type="caution">
    <text evidence="5">The sequence shown here is derived from an EMBL/GenBank/DDBJ whole genome shotgun (WGS) entry which is preliminary data.</text>
</comment>
<dbReference type="PROSITE" id="PS50830">
    <property type="entry name" value="TNASE_3"/>
    <property type="match status" value="1"/>
</dbReference>
<dbReference type="GO" id="GO:0004519">
    <property type="term" value="F:endonuclease activity"/>
    <property type="evidence" value="ECO:0007669"/>
    <property type="project" value="UniProtKB-KW"/>
</dbReference>
<dbReference type="Pfam" id="PF00565">
    <property type="entry name" value="SNase"/>
    <property type="match status" value="1"/>
</dbReference>
<keyword evidence="2" id="KW-0255">Endonuclease</keyword>
<evidence type="ECO:0000313" key="6">
    <source>
        <dbReference type="Proteomes" id="UP001530400"/>
    </source>
</evidence>
<protein>
    <recommendedName>
        <fullName evidence="4">TNase-like domain-containing protein</fullName>
    </recommendedName>
</protein>
<proteinExistence type="predicted"/>
<evidence type="ECO:0000256" key="3">
    <source>
        <dbReference type="ARBA" id="ARBA00022801"/>
    </source>
</evidence>